<dbReference type="EMBL" id="DVJS01000077">
    <property type="protein sequence ID" value="HIS97002.1"/>
    <property type="molecule type" value="Genomic_DNA"/>
</dbReference>
<proteinExistence type="inferred from homology"/>
<evidence type="ECO:0000256" key="6">
    <source>
        <dbReference type="RuleBase" id="RU363041"/>
    </source>
</evidence>
<keyword evidence="6" id="KW-1003">Cell membrane</keyword>
<evidence type="ECO:0000256" key="2">
    <source>
        <dbReference type="ARBA" id="ARBA00009142"/>
    </source>
</evidence>
<dbReference type="GO" id="GO:0005886">
    <property type="term" value="C:plasma membrane"/>
    <property type="evidence" value="ECO:0007669"/>
    <property type="project" value="UniProtKB-SubCell"/>
</dbReference>
<feature type="transmembrane region" description="Helical" evidence="6">
    <location>
        <begin position="240"/>
        <end position="257"/>
    </location>
</feature>
<dbReference type="PANTHER" id="PTHR43701:SF5">
    <property type="entry name" value="MEMBRANE TRANSPORTER PROTEIN-RELATED"/>
    <property type="match status" value="1"/>
</dbReference>
<comment type="subcellular location">
    <subcellularLocation>
        <location evidence="6">Cell membrane</location>
        <topology evidence="6">Multi-pass membrane protein</topology>
    </subcellularLocation>
    <subcellularLocation>
        <location evidence="1">Membrane</location>
        <topology evidence="1">Multi-pass membrane protein</topology>
    </subcellularLocation>
</comment>
<dbReference type="InterPro" id="IPR051598">
    <property type="entry name" value="TSUP/Inactive_protease-like"/>
</dbReference>
<name>A0A9D1K995_9FIRM</name>
<comment type="similarity">
    <text evidence="2 6">Belongs to the 4-toluene sulfonate uptake permease (TSUP) (TC 2.A.102) family.</text>
</comment>
<evidence type="ECO:0000256" key="1">
    <source>
        <dbReference type="ARBA" id="ARBA00004141"/>
    </source>
</evidence>
<keyword evidence="3 6" id="KW-0812">Transmembrane</keyword>
<evidence type="ECO:0000256" key="4">
    <source>
        <dbReference type="ARBA" id="ARBA00022989"/>
    </source>
</evidence>
<evidence type="ECO:0000256" key="3">
    <source>
        <dbReference type="ARBA" id="ARBA00022692"/>
    </source>
</evidence>
<evidence type="ECO:0000313" key="8">
    <source>
        <dbReference type="Proteomes" id="UP000886876"/>
    </source>
</evidence>
<feature type="transmembrane region" description="Helical" evidence="6">
    <location>
        <begin position="177"/>
        <end position="196"/>
    </location>
</feature>
<keyword evidence="5 6" id="KW-0472">Membrane</keyword>
<dbReference type="PANTHER" id="PTHR43701">
    <property type="entry name" value="MEMBRANE TRANSPORTER PROTEIN MJ0441-RELATED"/>
    <property type="match status" value="1"/>
</dbReference>
<keyword evidence="4 6" id="KW-1133">Transmembrane helix</keyword>
<feature type="transmembrane region" description="Helical" evidence="6">
    <location>
        <begin position="40"/>
        <end position="59"/>
    </location>
</feature>
<dbReference type="InterPro" id="IPR002781">
    <property type="entry name" value="TM_pro_TauE-like"/>
</dbReference>
<reference evidence="7" key="1">
    <citation type="submission" date="2020-10" db="EMBL/GenBank/DDBJ databases">
        <authorList>
            <person name="Gilroy R."/>
        </authorList>
    </citation>
    <scope>NUCLEOTIDE SEQUENCE</scope>
    <source>
        <strain evidence="7">ChiHecec3B27-6122</strain>
    </source>
</reference>
<evidence type="ECO:0000256" key="5">
    <source>
        <dbReference type="ARBA" id="ARBA00023136"/>
    </source>
</evidence>
<protein>
    <recommendedName>
        <fullName evidence="6">Probable membrane transporter protein</fullName>
    </recommendedName>
</protein>
<comment type="caution">
    <text evidence="7">The sequence shown here is derived from an EMBL/GenBank/DDBJ whole genome shotgun (WGS) entry which is preliminary data.</text>
</comment>
<feature type="transmembrane region" description="Helical" evidence="6">
    <location>
        <begin position="5"/>
        <end position="28"/>
    </location>
</feature>
<evidence type="ECO:0000313" key="7">
    <source>
        <dbReference type="EMBL" id="HIS97002.1"/>
    </source>
</evidence>
<reference evidence="7" key="2">
    <citation type="journal article" date="2021" name="PeerJ">
        <title>Extensive microbial diversity within the chicken gut microbiome revealed by metagenomics and culture.</title>
        <authorList>
            <person name="Gilroy R."/>
            <person name="Ravi A."/>
            <person name="Getino M."/>
            <person name="Pursley I."/>
            <person name="Horton D.L."/>
            <person name="Alikhan N.F."/>
            <person name="Baker D."/>
            <person name="Gharbi K."/>
            <person name="Hall N."/>
            <person name="Watson M."/>
            <person name="Adriaenssens E.M."/>
            <person name="Foster-Nyarko E."/>
            <person name="Jarju S."/>
            <person name="Secka A."/>
            <person name="Antonio M."/>
            <person name="Oren A."/>
            <person name="Chaudhuri R.R."/>
            <person name="La Ragione R."/>
            <person name="Hildebrand F."/>
            <person name="Pallen M.J."/>
        </authorList>
    </citation>
    <scope>NUCLEOTIDE SEQUENCE</scope>
    <source>
        <strain evidence="7">ChiHecec3B27-6122</strain>
    </source>
</reference>
<sequence length="261" mass="27384">MLYVLYFLIAIGATTVGSLTGMGGGVIIKPLMDMLQGFDVRTIGVISSITVFSMAVVSIGKQMFSKTKIPFDMALPLGIGSVIGGLVGEWLLDVIVGALDANELVTVVQNVVLSLLILGVYLYMRNKSRIKGKQLRGIVPSLLAGGFLGVCSSFLGIGGGPINVALIIYLFSYDTKTATICSLVTILLAQVSKLCSVAFTTGFAVYDLSIAPVMVIGAVAGGFLGASLNKYFSEKAVEKAFNAVQLLVLALAISNIVRNVM</sequence>
<accession>A0A9D1K995</accession>
<feature type="transmembrane region" description="Helical" evidence="6">
    <location>
        <begin position="145"/>
        <end position="171"/>
    </location>
</feature>
<dbReference type="AlphaFoldDB" id="A0A9D1K995"/>
<dbReference type="Pfam" id="PF01925">
    <property type="entry name" value="TauE"/>
    <property type="match status" value="1"/>
</dbReference>
<organism evidence="7 8">
    <name type="scientific">Candidatus Scatomorpha pullistercoris</name>
    <dbReference type="NCBI Taxonomy" id="2840929"/>
    <lineage>
        <taxon>Bacteria</taxon>
        <taxon>Bacillati</taxon>
        <taxon>Bacillota</taxon>
        <taxon>Clostridia</taxon>
        <taxon>Eubacteriales</taxon>
        <taxon>Candidatus Scatomorpha</taxon>
    </lineage>
</organism>
<feature type="transmembrane region" description="Helical" evidence="6">
    <location>
        <begin position="208"/>
        <end position="228"/>
    </location>
</feature>
<feature type="transmembrane region" description="Helical" evidence="6">
    <location>
        <begin position="104"/>
        <end position="124"/>
    </location>
</feature>
<gene>
    <name evidence="7" type="ORF">IAD42_03390</name>
</gene>
<feature type="transmembrane region" description="Helical" evidence="6">
    <location>
        <begin position="71"/>
        <end position="92"/>
    </location>
</feature>
<dbReference type="Proteomes" id="UP000886876">
    <property type="component" value="Unassembled WGS sequence"/>
</dbReference>